<protein>
    <submittedName>
        <fullName evidence="2">DNA polymerase IV 2</fullName>
        <ecNumber evidence="2">2.7.7.7</ecNumber>
    </submittedName>
</protein>
<reference evidence="3" key="1">
    <citation type="submission" date="2016-01" db="EMBL/GenBank/DDBJ databases">
        <authorList>
            <person name="Regsiter A."/>
            <person name="william w."/>
        </authorList>
    </citation>
    <scope>NUCLEOTIDE SEQUENCE [LARGE SCALE GENOMIC DNA]</scope>
    <source>
        <strain evidence="3">CFBP 6623</strain>
    </source>
</reference>
<dbReference type="Pfam" id="PF11799">
    <property type="entry name" value="IMS_C"/>
    <property type="match status" value="1"/>
</dbReference>
<feature type="domain" description="DNA polymerase Y-family little finger" evidence="1">
    <location>
        <begin position="2"/>
        <end position="64"/>
    </location>
</feature>
<organism evidence="2 3">
    <name type="scientific">Agrobacterium tomkonis CFBP 6623</name>
    <dbReference type="NCBI Taxonomy" id="1183432"/>
    <lineage>
        <taxon>Bacteria</taxon>
        <taxon>Pseudomonadati</taxon>
        <taxon>Pseudomonadota</taxon>
        <taxon>Alphaproteobacteria</taxon>
        <taxon>Hyphomicrobiales</taxon>
        <taxon>Rhizobiaceae</taxon>
        <taxon>Rhizobium/Agrobacterium group</taxon>
        <taxon>Agrobacterium</taxon>
        <taxon>Agrobacterium tumefaciens complex</taxon>
    </lineage>
</organism>
<keyword evidence="2" id="KW-0808">Transferase</keyword>
<sequence length="76" mass="8247">MVTVKIKYSDFTQATRSRTGTLPATGVAEITEAASALLSTVYPFKRPIRLLGVTLSSLTNDQSEDDGEQPQLYLAL</sequence>
<gene>
    <name evidence="2" type="ORF">AGR3A_pa50009</name>
</gene>
<dbReference type="EC" id="2.7.7.7" evidence="2"/>
<keyword evidence="3" id="KW-1185">Reference proteome</keyword>
<dbReference type="GO" id="GO:0003887">
    <property type="term" value="F:DNA-directed DNA polymerase activity"/>
    <property type="evidence" value="ECO:0007669"/>
    <property type="project" value="UniProtKB-EC"/>
</dbReference>
<dbReference type="AlphaFoldDB" id="A0A1S7S9B6"/>
<evidence type="ECO:0000313" key="3">
    <source>
        <dbReference type="Proteomes" id="UP000191988"/>
    </source>
</evidence>
<dbReference type="InterPro" id="IPR036775">
    <property type="entry name" value="DNA_pol_Y-fam_lit_finger_sf"/>
</dbReference>
<dbReference type="STRING" id="1183432.AGR3A_pa50009"/>
<dbReference type="EMBL" id="FBWK01000069">
    <property type="protein sequence ID" value="CUX64771.1"/>
    <property type="molecule type" value="Genomic_DNA"/>
</dbReference>
<dbReference type="GO" id="GO:0006281">
    <property type="term" value="P:DNA repair"/>
    <property type="evidence" value="ECO:0007669"/>
    <property type="project" value="InterPro"/>
</dbReference>
<dbReference type="Proteomes" id="UP000191988">
    <property type="component" value="Unassembled WGS sequence"/>
</dbReference>
<dbReference type="SUPFAM" id="SSF100879">
    <property type="entry name" value="Lesion bypass DNA polymerase (Y-family), little finger domain"/>
    <property type="match status" value="1"/>
</dbReference>
<name>A0A1S7S9B6_9HYPH</name>
<evidence type="ECO:0000313" key="2">
    <source>
        <dbReference type="EMBL" id="CUX64771.1"/>
    </source>
</evidence>
<proteinExistence type="predicted"/>
<keyword evidence="2" id="KW-0548">Nucleotidyltransferase</keyword>
<dbReference type="Gene3D" id="3.30.1490.100">
    <property type="entry name" value="DNA polymerase, Y-family, little finger domain"/>
    <property type="match status" value="1"/>
</dbReference>
<dbReference type="GO" id="GO:0003684">
    <property type="term" value="F:damaged DNA binding"/>
    <property type="evidence" value="ECO:0007669"/>
    <property type="project" value="InterPro"/>
</dbReference>
<accession>A0A1S7S9B6</accession>
<dbReference type="InterPro" id="IPR017961">
    <property type="entry name" value="DNA_pol_Y-fam_little_finger"/>
</dbReference>
<evidence type="ECO:0000259" key="1">
    <source>
        <dbReference type="Pfam" id="PF11799"/>
    </source>
</evidence>